<organism evidence="2">
    <name type="scientific">Vema ewingi</name>
    <dbReference type="NCBI Taxonomy" id="1930079"/>
    <lineage>
        <taxon>Eukaryota</taxon>
        <taxon>Metazoa</taxon>
        <taxon>Spiralia</taxon>
        <taxon>Lophotrochozoa</taxon>
        <taxon>Mollusca</taxon>
        <taxon>Monoplacophora</taxon>
        <taxon>Tryblidiida</taxon>
        <taxon>Neopilinidae</taxon>
        <taxon>Vema</taxon>
    </lineage>
</organism>
<dbReference type="AlphaFoldDB" id="A0A1L6BZW5"/>
<name>A0A1L6BZW5_9MOLL</name>
<protein>
    <submittedName>
        <fullName evidence="2">NADH dehydrogenase subunit 6</fullName>
    </submittedName>
</protein>
<keyword evidence="1" id="KW-1133">Transmembrane helix</keyword>
<keyword evidence="1" id="KW-0812">Transmembrane</keyword>
<gene>
    <name evidence="2" type="primary">nad6</name>
</gene>
<reference evidence="2" key="1">
    <citation type="journal article" date="2016" name="BMC Evol. Biol.">
        <title>Monoplacophoran mitochondrial genomes: convergent gene arrangements and little phylogenetic signal.</title>
        <authorList>
            <person name="Stoger I."/>
            <person name="Kocot K.M."/>
            <person name="Poustka A.J."/>
            <person name="Wilson N.G."/>
            <person name="Ivanov D."/>
            <person name="Halanych K.M."/>
            <person name="Schrodl M."/>
        </authorList>
    </citation>
    <scope>NUCLEOTIDE SEQUENCE</scope>
</reference>
<feature type="transmembrane region" description="Helical" evidence="1">
    <location>
        <begin position="49"/>
        <end position="71"/>
    </location>
</feature>
<sequence>MSLAIIISMISMAPAFMVAATQPLILTMSLLILSLMISLLTALSFFTLFAYALFLVFISGMLVLFAYVSALIPNMIHWDTHPVLFAFSVNATLMALTALLSPPSLSSITPTQSPFPEKTSALWSGGIEQIFQQINLPLLWTLAIILFIVLIAVVKICFIFKAPMRPFTYA</sequence>
<feature type="transmembrane region" description="Helical" evidence="1">
    <location>
        <begin position="83"/>
        <end position="101"/>
    </location>
</feature>
<feature type="transmembrane region" description="Helical" evidence="1">
    <location>
        <begin position="138"/>
        <end position="160"/>
    </location>
</feature>
<evidence type="ECO:0000313" key="2">
    <source>
        <dbReference type="EMBL" id="APQ42951.1"/>
    </source>
</evidence>
<proteinExistence type="predicted"/>
<feature type="transmembrane region" description="Helical" evidence="1">
    <location>
        <begin position="12"/>
        <end position="37"/>
    </location>
</feature>
<dbReference type="EMBL" id="KY244019">
    <property type="protein sequence ID" value="APQ42951.1"/>
    <property type="molecule type" value="Genomic_DNA"/>
</dbReference>
<evidence type="ECO:0000256" key="1">
    <source>
        <dbReference type="SAM" id="Phobius"/>
    </source>
</evidence>
<keyword evidence="1" id="KW-0472">Membrane</keyword>
<geneLocation type="mitochondrion" evidence="2"/>
<keyword evidence="2" id="KW-0496">Mitochondrion</keyword>
<accession>A0A1L6BZW5</accession>